<organism evidence="2 3">
    <name type="scientific">Exophiala spinifera</name>
    <dbReference type="NCBI Taxonomy" id="91928"/>
    <lineage>
        <taxon>Eukaryota</taxon>
        <taxon>Fungi</taxon>
        <taxon>Dikarya</taxon>
        <taxon>Ascomycota</taxon>
        <taxon>Pezizomycotina</taxon>
        <taxon>Eurotiomycetes</taxon>
        <taxon>Chaetothyriomycetidae</taxon>
        <taxon>Chaetothyriales</taxon>
        <taxon>Herpotrichiellaceae</taxon>
        <taxon>Exophiala</taxon>
    </lineage>
</organism>
<dbReference type="VEuPathDB" id="FungiDB:PV08_09378"/>
<proteinExistence type="predicted"/>
<name>A0A0D2BLQ3_9EURO</name>
<protein>
    <submittedName>
        <fullName evidence="2">Uncharacterized protein</fullName>
    </submittedName>
</protein>
<gene>
    <name evidence="2" type="ORF">PV08_09378</name>
</gene>
<dbReference type="EMBL" id="KN847498">
    <property type="protein sequence ID" value="KIW12104.1"/>
    <property type="molecule type" value="Genomic_DNA"/>
</dbReference>
<reference evidence="2 3" key="1">
    <citation type="submission" date="2015-01" db="EMBL/GenBank/DDBJ databases">
        <title>The Genome Sequence of Exophiala spinifera CBS89968.</title>
        <authorList>
            <consortium name="The Broad Institute Genomics Platform"/>
            <person name="Cuomo C."/>
            <person name="de Hoog S."/>
            <person name="Gorbushina A."/>
            <person name="Stielow B."/>
            <person name="Teixiera M."/>
            <person name="Abouelleil A."/>
            <person name="Chapman S.B."/>
            <person name="Priest M."/>
            <person name="Young S.K."/>
            <person name="Wortman J."/>
            <person name="Nusbaum C."/>
            <person name="Birren B."/>
        </authorList>
    </citation>
    <scope>NUCLEOTIDE SEQUENCE [LARGE SCALE GENOMIC DNA]</scope>
    <source>
        <strain evidence="2 3">CBS 89968</strain>
    </source>
</reference>
<accession>A0A0D2BLQ3</accession>
<dbReference type="HOGENOM" id="CLU_1758833_0_0_1"/>
<dbReference type="RefSeq" id="XP_016232320.1">
    <property type="nucleotide sequence ID" value="XM_016383697.1"/>
</dbReference>
<sequence length="148" mass="17351">MEEGIKPKPKVKTVLDQQFIVVGDDSKDHVDTLQRNFTRKHWPSDLENLLEWHARNETDLEALKLRRKILSKGDWPELIEDIMNCFEEMEWSPELKNKLYLKIQSKLLAVCNRLGRGRQGTQSKVEPSSERKGPRDMGNGERTTEYEE</sequence>
<evidence type="ECO:0000256" key="1">
    <source>
        <dbReference type="SAM" id="MobiDB-lite"/>
    </source>
</evidence>
<feature type="region of interest" description="Disordered" evidence="1">
    <location>
        <begin position="116"/>
        <end position="148"/>
    </location>
</feature>
<dbReference type="Proteomes" id="UP000053328">
    <property type="component" value="Unassembled WGS sequence"/>
</dbReference>
<keyword evidence="3" id="KW-1185">Reference proteome</keyword>
<evidence type="ECO:0000313" key="2">
    <source>
        <dbReference type="EMBL" id="KIW12104.1"/>
    </source>
</evidence>
<feature type="compositionally biased region" description="Basic and acidic residues" evidence="1">
    <location>
        <begin position="127"/>
        <end position="148"/>
    </location>
</feature>
<evidence type="ECO:0000313" key="3">
    <source>
        <dbReference type="Proteomes" id="UP000053328"/>
    </source>
</evidence>
<dbReference type="GeneID" id="27336461"/>
<dbReference type="AlphaFoldDB" id="A0A0D2BLQ3"/>